<keyword evidence="3" id="KW-1185">Reference proteome</keyword>
<dbReference type="CDD" id="cd00085">
    <property type="entry name" value="HNHc"/>
    <property type="match status" value="1"/>
</dbReference>
<organism evidence="2 3">
    <name type="scientific">Amycolatopsis azurea DSM 43854</name>
    <dbReference type="NCBI Taxonomy" id="1238180"/>
    <lineage>
        <taxon>Bacteria</taxon>
        <taxon>Bacillati</taxon>
        <taxon>Actinomycetota</taxon>
        <taxon>Actinomycetes</taxon>
        <taxon>Pseudonocardiales</taxon>
        <taxon>Pseudonocardiaceae</taxon>
        <taxon>Amycolatopsis</taxon>
    </lineage>
</organism>
<feature type="domain" description="HNH" evidence="1">
    <location>
        <begin position="11"/>
        <end position="46"/>
    </location>
</feature>
<reference evidence="2 3" key="1">
    <citation type="submission" date="2017-02" db="EMBL/GenBank/DDBJ databases">
        <title>Amycolatopsis azurea DSM 43854 draft genome.</title>
        <authorList>
            <person name="Mayilraj S."/>
        </authorList>
    </citation>
    <scope>NUCLEOTIDE SEQUENCE [LARGE SCALE GENOMIC DNA]</scope>
    <source>
        <strain evidence="2 3">DSM 43854</strain>
    </source>
</reference>
<dbReference type="Proteomes" id="UP000188551">
    <property type="component" value="Unassembled WGS sequence"/>
</dbReference>
<proteinExistence type="predicted"/>
<evidence type="ECO:0000313" key="2">
    <source>
        <dbReference type="EMBL" id="OOC05929.1"/>
    </source>
</evidence>
<comment type="caution">
    <text evidence="2">The sequence shown here is derived from an EMBL/GenBank/DDBJ whole genome shotgun (WGS) entry which is preliminary data.</text>
</comment>
<evidence type="ECO:0000313" key="3">
    <source>
        <dbReference type="Proteomes" id="UP000188551"/>
    </source>
</evidence>
<sequence>MCDGHPRFLGEVAHIQSLSPFGPRFGPVGGRDVVENLIVLCPSCHRLIDSDVASYSVERLVPWQRVQSAALVGGGHE</sequence>
<gene>
    <name evidence="2" type="ORF">B0293_16500</name>
</gene>
<dbReference type="EMBL" id="MUXN01000011">
    <property type="protein sequence ID" value="OOC05929.1"/>
    <property type="molecule type" value="Genomic_DNA"/>
</dbReference>
<dbReference type="InterPro" id="IPR002711">
    <property type="entry name" value="HNH"/>
</dbReference>
<protein>
    <recommendedName>
        <fullName evidence="1">HNH domain-containing protein</fullName>
    </recommendedName>
</protein>
<dbReference type="Pfam" id="PF01844">
    <property type="entry name" value="HNH"/>
    <property type="match status" value="1"/>
</dbReference>
<name>A0ABX3JGC6_9PSEU</name>
<evidence type="ECO:0000259" key="1">
    <source>
        <dbReference type="Pfam" id="PF01844"/>
    </source>
</evidence>
<accession>A0ABX3JGC6</accession>
<dbReference type="InterPro" id="IPR003615">
    <property type="entry name" value="HNH_nuc"/>
</dbReference>